<dbReference type="AlphaFoldDB" id="A0A8H7A5N9"/>
<sequence length="76" mass="8598">MHRHLSNDVFEPERARPSGILVRNGHEYVLHHALAKNVNEGLLRRKFGLILPTHPMSQRQSRIHGLAPSTGFLDLG</sequence>
<comment type="caution">
    <text evidence="1">The sequence shown here is derived from an EMBL/GenBank/DDBJ whole genome shotgun (WGS) entry which is preliminary data.</text>
</comment>
<name>A0A8H7A5N9_9EURO</name>
<evidence type="ECO:0000313" key="1">
    <source>
        <dbReference type="EMBL" id="KAF7502613.1"/>
    </source>
</evidence>
<proteinExistence type="predicted"/>
<keyword evidence="2" id="KW-1185">Reference proteome</keyword>
<organism evidence="1 2">
    <name type="scientific">Endocarpon pusillum</name>
    <dbReference type="NCBI Taxonomy" id="364733"/>
    <lineage>
        <taxon>Eukaryota</taxon>
        <taxon>Fungi</taxon>
        <taxon>Dikarya</taxon>
        <taxon>Ascomycota</taxon>
        <taxon>Pezizomycotina</taxon>
        <taxon>Eurotiomycetes</taxon>
        <taxon>Chaetothyriomycetidae</taxon>
        <taxon>Verrucariales</taxon>
        <taxon>Verrucariaceae</taxon>
        <taxon>Endocarpon</taxon>
    </lineage>
</organism>
<gene>
    <name evidence="1" type="ORF">GJ744_005429</name>
</gene>
<reference evidence="1" key="1">
    <citation type="submission" date="2020-02" db="EMBL/GenBank/DDBJ databases">
        <authorList>
            <person name="Palmer J.M."/>
        </authorList>
    </citation>
    <scope>NUCLEOTIDE SEQUENCE</scope>
    <source>
        <strain evidence="1">EPUS1.4</strain>
        <tissue evidence="1">Thallus</tissue>
    </source>
</reference>
<evidence type="ECO:0000313" key="2">
    <source>
        <dbReference type="Proteomes" id="UP000606974"/>
    </source>
</evidence>
<dbReference type="EMBL" id="JAACFV010000234">
    <property type="protein sequence ID" value="KAF7502613.1"/>
    <property type="molecule type" value="Genomic_DNA"/>
</dbReference>
<protein>
    <submittedName>
        <fullName evidence="1">Uncharacterized protein</fullName>
    </submittedName>
</protein>
<accession>A0A8H7A5N9</accession>
<dbReference type="Proteomes" id="UP000606974">
    <property type="component" value="Unassembled WGS sequence"/>
</dbReference>